<feature type="transmembrane region" description="Helical" evidence="1">
    <location>
        <begin position="6"/>
        <end position="38"/>
    </location>
</feature>
<name>A0ABR7LAA7_9PSEU</name>
<sequence>MLAFLVVIGLFTAGVLVRGVLGAALLGLLAAGVAVLLAATWQALSPGHRFGRVLVLVVLVAVAFSVL</sequence>
<accession>A0ABR7LAA7</accession>
<evidence type="ECO:0000313" key="3">
    <source>
        <dbReference type="Proteomes" id="UP000734823"/>
    </source>
</evidence>
<dbReference type="Proteomes" id="UP000734823">
    <property type="component" value="Unassembled WGS sequence"/>
</dbReference>
<evidence type="ECO:0000256" key="1">
    <source>
        <dbReference type="SAM" id="Phobius"/>
    </source>
</evidence>
<proteinExistence type="predicted"/>
<keyword evidence="3" id="KW-1185">Reference proteome</keyword>
<keyword evidence="1" id="KW-1133">Transmembrane helix</keyword>
<keyword evidence="1" id="KW-0812">Transmembrane</keyword>
<reference evidence="2 3" key="1">
    <citation type="submission" date="2020-06" db="EMBL/GenBank/DDBJ databases">
        <title>Actinokineospora xiongansis sp. nov., isolated from soil of Baiyangdian.</title>
        <authorList>
            <person name="Zhang X."/>
        </authorList>
    </citation>
    <scope>NUCLEOTIDE SEQUENCE [LARGE SCALE GENOMIC DNA]</scope>
    <source>
        <strain evidence="2 3">HBU206404</strain>
    </source>
</reference>
<dbReference type="EMBL" id="JABVED010000012">
    <property type="protein sequence ID" value="MBC6449623.1"/>
    <property type="molecule type" value="Genomic_DNA"/>
</dbReference>
<keyword evidence="1" id="KW-0472">Membrane</keyword>
<comment type="caution">
    <text evidence="2">The sequence shown here is derived from an EMBL/GenBank/DDBJ whole genome shotgun (WGS) entry which is preliminary data.</text>
</comment>
<evidence type="ECO:0000313" key="2">
    <source>
        <dbReference type="EMBL" id="MBC6449623.1"/>
    </source>
</evidence>
<gene>
    <name evidence="2" type="ORF">GPZ80_20895</name>
</gene>
<protein>
    <submittedName>
        <fullName evidence="2">Uncharacterized protein</fullName>
    </submittedName>
</protein>
<feature type="transmembrane region" description="Helical" evidence="1">
    <location>
        <begin position="50"/>
        <end position="66"/>
    </location>
</feature>
<organism evidence="2 3">
    <name type="scientific">Actinokineospora xionganensis</name>
    <dbReference type="NCBI Taxonomy" id="2684470"/>
    <lineage>
        <taxon>Bacteria</taxon>
        <taxon>Bacillati</taxon>
        <taxon>Actinomycetota</taxon>
        <taxon>Actinomycetes</taxon>
        <taxon>Pseudonocardiales</taxon>
        <taxon>Pseudonocardiaceae</taxon>
        <taxon>Actinokineospora</taxon>
    </lineage>
</organism>